<dbReference type="Gene3D" id="1.25.40.20">
    <property type="entry name" value="Ankyrin repeat-containing domain"/>
    <property type="match status" value="1"/>
</dbReference>
<dbReference type="PANTHER" id="PTHR24173:SF27">
    <property type="entry name" value="ANKYRIN REPEAT AND SOCS BOX PROTEIN 1"/>
    <property type="match status" value="1"/>
</dbReference>
<dbReference type="PROSITE" id="PS50225">
    <property type="entry name" value="SOCS"/>
    <property type="match status" value="1"/>
</dbReference>
<comment type="pathway">
    <text evidence="1">Protein modification; protein ubiquitination.</text>
</comment>
<dbReference type="PANTHER" id="PTHR24173">
    <property type="entry name" value="ANKYRIN REPEAT CONTAINING"/>
    <property type="match status" value="1"/>
</dbReference>
<dbReference type="Ensembl" id="ENSCMMT00000000582.1">
    <property type="protein sequence ID" value="ENSCMMP00000000512.1"/>
    <property type="gene ID" value="ENSCMMG00000000360.1"/>
</dbReference>
<dbReference type="SMART" id="SM00253">
    <property type="entry name" value="SOCS"/>
    <property type="match status" value="1"/>
</dbReference>
<dbReference type="Pfam" id="PF00023">
    <property type="entry name" value="Ank"/>
    <property type="match status" value="1"/>
</dbReference>
<organism evidence="6 7">
    <name type="scientific">Cairina moschata</name>
    <name type="common">Muscovy duck</name>
    <dbReference type="NCBI Taxonomy" id="8855"/>
    <lineage>
        <taxon>Eukaryota</taxon>
        <taxon>Metazoa</taxon>
        <taxon>Chordata</taxon>
        <taxon>Craniata</taxon>
        <taxon>Vertebrata</taxon>
        <taxon>Euteleostomi</taxon>
        <taxon>Archelosauria</taxon>
        <taxon>Archosauria</taxon>
        <taxon>Dinosauria</taxon>
        <taxon>Saurischia</taxon>
        <taxon>Theropoda</taxon>
        <taxon>Coelurosauria</taxon>
        <taxon>Aves</taxon>
        <taxon>Neognathae</taxon>
        <taxon>Galloanserae</taxon>
        <taxon>Anseriformes</taxon>
        <taxon>Anatidae</taxon>
        <taxon>Anatinae</taxon>
        <taxon>Cairina</taxon>
    </lineage>
</organism>
<evidence type="ECO:0000259" key="5">
    <source>
        <dbReference type="PROSITE" id="PS50225"/>
    </source>
</evidence>
<dbReference type="Proteomes" id="UP000694556">
    <property type="component" value="Chromosome 7"/>
</dbReference>
<dbReference type="AlphaFoldDB" id="A0A8C3B406"/>
<feature type="domain" description="SOCS box" evidence="5">
    <location>
        <begin position="203"/>
        <end position="247"/>
    </location>
</feature>
<feature type="region of interest" description="Disordered" evidence="4">
    <location>
        <begin position="1"/>
        <end position="23"/>
    </location>
</feature>
<dbReference type="GO" id="GO:0035556">
    <property type="term" value="P:intracellular signal transduction"/>
    <property type="evidence" value="ECO:0007669"/>
    <property type="project" value="InterPro"/>
</dbReference>
<dbReference type="InterPro" id="IPR036770">
    <property type="entry name" value="Ankyrin_rpt-contain_sf"/>
</dbReference>
<accession>A0A8C3B406</accession>
<evidence type="ECO:0000256" key="4">
    <source>
        <dbReference type="SAM" id="MobiDB-lite"/>
    </source>
</evidence>
<reference evidence="6" key="3">
    <citation type="submission" date="2025-09" db="UniProtKB">
        <authorList>
            <consortium name="Ensembl"/>
        </authorList>
    </citation>
    <scope>IDENTIFICATION</scope>
</reference>
<dbReference type="Gene3D" id="1.10.750.20">
    <property type="entry name" value="SOCS box"/>
    <property type="match status" value="1"/>
</dbReference>
<keyword evidence="7" id="KW-1185">Reference proteome</keyword>
<dbReference type="GO" id="GO:0006511">
    <property type="term" value="P:ubiquitin-dependent protein catabolic process"/>
    <property type="evidence" value="ECO:0007669"/>
    <property type="project" value="TreeGrafter"/>
</dbReference>
<evidence type="ECO:0000313" key="6">
    <source>
        <dbReference type="Ensembl" id="ENSCMMP00000000512.1"/>
    </source>
</evidence>
<evidence type="ECO:0000313" key="7">
    <source>
        <dbReference type="Proteomes" id="UP000694556"/>
    </source>
</evidence>
<dbReference type="SMART" id="SM00969">
    <property type="entry name" value="SOCS_box"/>
    <property type="match status" value="1"/>
</dbReference>
<evidence type="ECO:0000256" key="2">
    <source>
        <dbReference type="ARBA" id="ARBA00022737"/>
    </source>
</evidence>
<reference evidence="6" key="1">
    <citation type="submission" date="2018-09" db="EMBL/GenBank/DDBJ databases">
        <title>Common duck and Muscovy duck high density SNP chip.</title>
        <authorList>
            <person name="Vignal A."/>
            <person name="Thebault N."/>
            <person name="Warren W.C."/>
        </authorList>
    </citation>
    <scope>NUCLEOTIDE SEQUENCE [LARGE SCALE GENOMIC DNA]</scope>
</reference>
<dbReference type="Pfam" id="PF07525">
    <property type="entry name" value="SOCS_box"/>
    <property type="match status" value="1"/>
</dbReference>
<dbReference type="SUPFAM" id="SSF48403">
    <property type="entry name" value="Ankyrin repeat"/>
    <property type="match status" value="1"/>
</dbReference>
<reference evidence="6" key="2">
    <citation type="submission" date="2025-08" db="UniProtKB">
        <authorList>
            <consortium name="Ensembl"/>
        </authorList>
    </citation>
    <scope>IDENTIFICATION</scope>
</reference>
<evidence type="ECO:0000256" key="1">
    <source>
        <dbReference type="ARBA" id="ARBA00004906"/>
    </source>
</evidence>
<keyword evidence="2" id="KW-0677">Repeat</keyword>
<sequence>MAEGSPPGAAPGGGDPAASLGASGGHAGRNLKEWLREQFCDHPLEHCEDTRLHDAAYVGDLPTLKSLLQEESFQRYGADVDVNHHLASRVSSLSLRPLTTLVVCPLYISAAYHNLQCFRLLLQAGANPDFNCCGPINIQGFSRGSPVCVMDAVLRHGCDAAFIHLLIDFGANLNLVKVEALEFDSTGRVKVNPEALQVFKEARGRARSLLSLCRIAVRRILGKSRLDLIHILPVPDPIKQFLLHEHS</sequence>
<dbReference type="InterPro" id="IPR002110">
    <property type="entry name" value="Ankyrin_rpt"/>
</dbReference>
<name>A0A8C3B406_CAIMO</name>
<dbReference type="UniPathway" id="UPA00143"/>
<dbReference type="GO" id="GO:0000151">
    <property type="term" value="C:ubiquitin ligase complex"/>
    <property type="evidence" value="ECO:0007669"/>
    <property type="project" value="TreeGrafter"/>
</dbReference>
<dbReference type="InterPro" id="IPR001496">
    <property type="entry name" value="SOCS_box"/>
</dbReference>
<evidence type="ECO:0000256" key="3">
    <source>
        <dbReference type="ARBA" id="ARBA00023043"/>
    </source>
</evidence>
<dbReference type="FunFam" id="1.10.750.20:FF:000001">
    <property type="entry name" value="Ankyrin repeat and SOCS box containing 1"/>
    <property type="match status" value="1"/>
</dbReference>
<keyword evidence="3" id="KW-0040">ANK repeat</keyword>
<protein>
    <submittedName>
        <fullName evidence="6">Ankyrin repeat and SOCS box containing 1</fullName>
    </submittedName>
</protein>
<dbReference type="InterPro" id="IPR036036">
    <property type="entry name" value="SOCS_box-like_dom_sf"/>
</dbReference>
<dbReference type="GO" id="GO:0016567">
    <property type="term" value="P:protein ubiquitination"/>
    <property type="evidence" value="ECO:0007669"/>
    <property type="project" value="UniProtKB-UniPathway"/>
</dbReference>
<dbReference type="SUPFAM" id="SSF158235">
    <property type="entry name" value="SOCS box-like"/>
    <property type="match status" value="1"/>
</dbReference>
<proteinExistence type="predicted"/>